<reference evidence="3" key="2">
    <citation type="submission" date="2021-04" db="EMBL/GenBank/DDBJ databases">
        <authorList>
            <person name="Gilroy R."/>
        </authorList>
    </citation>
    <scope>NUCLEOTIDE SEQUENCE</scope>
    <source>
        <strain evidence="3">CHK33-5263</strain>
    </source>
</reference>
<comment type="caution">
    <text evidence="3">The sequence shown here is derived from an EMBL/GenBank/DDBJ whole genome shotgun (WGS) entry which is preliminary data.</text>
</comment>
<evidence type="ECO:0000256" key="1">
    <source>
        <dbReference type="SAM" id="Coils"/>
    </source>
</evidence>
<evidence type="ECO:0000256" key="2">
    <source>
        <dbReference type="SAM" id="MobiDB-lite"/>
    </source>
</evidence>
<evidence type="ECO:0000313" key="4">
    <source>
        <dbReference type="Proteomes" id="UP000824044"/>
    </source>
</evidence>
<proteinExistence type="predicted"/>
<accession>A0A9D2IVG4</accession>
<dbReference type="Proteomes" id="UP000824044">
    <property type="component" value="Unassembled WGS sequence"/>
</dbReference>
<dbReference type="AlphaFoldDB" id="A0A9D2IVG4"/>
<name>A0A9D2IVG4_9FIRM</name>
<sequence length="167" mass="18963">MLGKIADTILSQIEKLENENKELQDTISTEKAMQINNSYADIRKWLLHFRTLDYSKTKNRKDLIDTFIYRVILYDDKMKVLFHLKGGQQGELLLNLLFPDYPDGHGDDGENAHEMSENEKETDKSVSLSSGCAYTPVMVDLRRILRANRAIFPCLSPCVALVPPSAG</sequence>
<reference evidence="3" key="1">
    <citation type="journal article" date="2021" name="PeerJ">
        <title>Extensive microbial diversity within the chicken gut microbiome revealed by metagenomics and culture.</title>
        <authorList>
            <person name="Gilroy R."/>
            <person name="Ravi A."/>
            <person name="Getino M."/>
            <person name="Pursley I."/>
            <person name="Horton D.L."/>
            <person name="Alikhan N.F."/>
            <person name="Baker D."/>
            <person name="Gharbi K."/>
            <person name="Hall N."/>
            <person name="Watson M."/>
            <person name="Adriaenssens E.M."/>
            <person name="Foster-Nyarko E."/>
            <person name="Jarju S."/>
            <person name="Secka A."/>
            <person name="Antonio M."/>
            <person name="Oren A."/>
            <person name="Chaudhuri R.R."/>
            <person name="La Ragione R."/>
            <person name="Hildebrand F."/>
            <person name="Pallen M.J."/>
        </authorList>
    </citation>
    <scope>NUCLEOTIDE SEQUENCE</scope>
    <source>
        <strain evidence="3">CHK33-5263</strain>
    </source>
</reference>
<feature type="compositionally biased region" description="Basic and acidic residues" evidence="2">
    <location>
        <begin position="105"/>
        <end position="124"/>
    </location>
</feature>
<organism evidence="3 4">
    <name type="scientific">Candidatus Gallimonas intestinigallinarum</name>
    <dbReference type="NCBI Taxonomy" id="2838604"/>
    <lineage>
        <taxon>Bacteria</taxon>
        <taxon>Bacillati</taxon>
        <taxon>Bacillota</taxon>
        <taxon>Clostridia</taxon>
        <taxon>Candidatus Gallimonas</taxon>
    </lineage>
</organism>
<feature type="coiled-coil region" evidence="1">
    <location>
        <begin position="6"/>
        <end position="33"/>
    </location>
</feature>
<evidence type="ECO:0000313" key="3">
    <source>
        <dbReference type="EMBL" id="HIZ24706.1"/>
    </source>
</evidence>
<feature type="region of interest" description="Disordered" evidence="2">
    <location>
        <begin position="105"/>
        <end position="127"/>
    </location>
</feature>
<keyword evidence="1" id="KW-0175">Coiled coil</keyword>
<gene>
    <name evidence="3" type="ORF">H9812_04435</name>
</gene>
<dbReference type="EMBL" id="DXBS01000087">
    <property type="protein sequence ID" value="HIZ24706.1"/>
    <property type="molecule type" value="Genomic_DNA"/>
</dbReference>
<protein>
    <submittedName>
        <fullName evidence="3">Uncharacterized protein</fullName>
    </submittedName>
</protein>